<comment type="caution">
    <text evidence="8">The sequence shown here is derived from an EMBL/GenBank/DDBJ whole genome shotgun (WGS) entry which is preliminary data.</text>
</comment>
<dbReference type="PANTHER" id="PTHR34220:SF7">
    <property type="entry name" value="SENSOR HISTIDINE KINASE YPDA"/>
    <property type="match status" value="1"/>
</dbReference>
<keyword evidence="5 6" id="KW-0472">Membrane</keyword>
<evidence type="ECO:0000313" key="9">
    <source>
        <dbReference type="Proteomes" id="UP000653578"/>
    </source>
</evidence>
<evidence type="ECO:0000256" key="2">
    <source>
        <dbReference type="ARBA" id="ARBA00022475"/>
    </source>
</evidence>
<dbReference type="SMART" id="SM00304">
    <property type="entry name" value="HAMP"/>
    <property type="match status" value="1"/>
</dbReference>
<accession>A0ABX1XAA7</accession>
<proteinExistence type="predicted"/>
<keyword evidence="9" id="KW-1185">Reference proteome</keyword>
<evidence type="ECO:0000256" key="1">
    <source>
        <dbReference type="ARBA" id="ARBA00004651"/>
    </source>
</evidence>
<dbReference type="Proteomes" id="UP000653578">
    <property type="component" value="Unassembled WGS sequence"/>
</dbReference>
<dbReference type="SUPFAM" id="SSF55874">
    <property type="entry name" value="ATPase domain of HSP90 chaperone/DNA topoisomerase II/histidine kinase"/>
    <property type="match status" value="1"/>
</dbReference>
<evidence type="ECO:0000256" key="6">
    <source>
        <dbReference type="SAM" id="Phobius"/>
    </source>
</evidence>
<dbReference type="PANTHER" id="PTHR34220">
    <property type="entry name" value="SENSOR HISTIDINE KINASE YPDA"/>
    <property type="match status" value="1"/>
</dbReference>
<evidence type="ECO:0000256" key="5">
    <source>
        <dbReference type="ARBA" id="ARBA00023136"/>
    </source>
</evidence>
<feature type="transmembrane region" description="Helical" evidence="6">
    <location>
        <begin position="20"/>
        <end position="38"/>
    </location>
</feature>
<dbReference type="InterPro" id="IPR050640">
    <property type="entry name" value="Bact_2-comp_sensor_kinase"/>
</dbReference>
<evidence type="ECO:0000256" key="3">
    <source>
        <dbReference type="ARBA" id="ARBA00022553"/>
    </source>
</evidence>
<gene>
    <name evidence="8" type="ORF">GC096_15230</name>
</gene>
<comment type="subcellular location">
    <subcellularLocation>
        <location evidence="1">Cell membrane</location>
        <topology evidence="1">Multi-pass membrane protein</topology>
    </subcellularLocation>
</comment>
<organism evidence="8 9">
    <name type="scientific">Paenibacillus plantarum</name>
    <dbReference type="NCBI Taxonomy" id="2654975"/>
    <lineage>
        <taxon>Bacteria</taxon>
        <taxon>Bacillati</taxon>
        <taxon>Bacillota</taxon>
        <taxon>Bacilli</taxon>
        <taxon>Bacillales</taxon>
        <taxon>Paenibacillaceae</taxon>
        <taxon>Paenibacillus</taxon>
    </lineage>
</organism>
<dbReference type="CDD" id="cd06225">
    <property type="entry name" value="HAMP"/>
    <property type="match status" value="1"/>
</dbReference>
<dbReference type="Pfam" id="PF06580">
    <property type="entry name" value="His_kinase"/>
    <property type="match status" value="1"/>
</dbReference>
<protein>
    <submittedName>
        <fullName evidence="8">HAMP domain-containing protein</fullName>
    </submittedName>
</protein>
<evidence type="ECO:0000313" key="8">
    <source>
        <dbReference type="EMBL" id="NOU65385.1"/>
    </source>
</evidence>
<keyword evidence="3" id="KW-0597">Phosphoprotein</keyword>
<dbReference type="Pfam" id="PF00672">
    <property type="entry name" value="HAMP"/>
    <property type="match status" value="1"/>
</dbReference>
<dbReference type="InterPro" id="IPR003660">
    <property type="entry name" value="HAMP_dom"/>
</dbReference>
<dbReference type="PROSITE" id="PS50885">
    <property type="entry name" value="HAMP"/>
    <property type="match status" value="1"/>
</dbReference>
<keyword evidence="2" id="KW-1003">Cell membrane</keyword>
<dbReference type="InterPro" id="IPR010559">
    <property type="entry name" value="Sig_transdc_His_kin_internal"/>
</dbReference>
<dbReference type="SUPFAM" id="SSF158472">
    <property type="entry name" value="HAMP domain-like"/>
    <property type="match status" value="1"/>
</dbReference>
<keyword evidence="6" id="KW-1133">Transmembrane helix</keyword>
<feature type="domain" description="HAMP" evidence="7">
    <location>
        <begin position="314"/>
        <end position="366"/>
    </location>
</feature>
<evidence type="ECO:0000256" key="4">
    <source>
        <dbReference type="ARBA" id="ARBA00022679"/>
    </source>
</evidence>
<dbReference type="Gene3D" id="3.30.565.10">
    <property type="entry name" value="Histidine kinase-like ATPase, C-terminal domain"/>
    <property type="match status" value="1"/>
</dbReference>
<dbReference type="InterPro" id="IPR036890">
    <property type="entry name" value="HATPase_C_sf"/>
</dbReference>
<name>A0ABX1XAA7_9BACL</name>
<sequence length="583" mass="67617">MHMSIVSYLRNRSFSIYTKLLGSFLIVLIPVFTVALIGNNEGAQKVKTEIEKTTKSKVDDYLNTFDSEMLRVINLRNEYILDKDLQDISMLSSIMSPYQFTQSVSRIVDKLNVLKSFSSYVSDVEVAIPKLNRTISTTSYKSSFDENAFIQAKTVLDDSIIEAFNEYYIYGVYPVSLPEGIEPLYAVKILLSREKIMQSLTEMVSRLQGGGFLFGAKMDWFLQSGATEDMRTEFQPYLQAFVAQNKTEQNEWITIDDVRYFVAMERSGRTGTTLLFYVKEDEILGPLKENQTWLVALSIVSLFVVALFAYWIHRLIRKPIRIMVLALRKVEQGHTGVTIQYQFKDEFNYMYNQFNEMTNRLEVLIHQVYEQQIRTQRAELKQLQSQINPHFLYNSYFVMYRLAHMKDLDNVQRLAKHLGEYFRFITRSESEDVSLLEEWNHTQAYIEIQMFRYKRRMKAVYDSLLPEHHQLIVPRLLLQPIVENAFEHGLLNKQSDGLVMIRFNTVADGVVITIEDNGEELVDEQIVQLQRKLTGYNDITETTGMINVHKRIGLKFGEPFGLQVLRASIGGLCVQIYIPGGKN</sequence>
<feature type="transmembrane region" description="Helical" evidence="6">
    <location>
        <begin position="293"/>
        <end position="313"/>
    </location>
</feature>
<dbReference type="EMBL" id="WHNY01000044">
    <property type="protein sequence ID" value="NOU65385.1"/>
    <property type="molecule type" value="Genomic_DNA"/>
</dbReference>
<reference evidence="8 9" key="1">
    <citation type="submission" date="2019-10" db="EMBL/GenBank/DDBJ databases">
        <title>Description of Paenibacillus humi sp. nov.</title>
        <authorList>
            <person name="Carlier A."/>
            <person name="Qi S."/>
        </authorList>
    </citation>
    <scope>NUCLEOTIDE SEQUENCE [LARGE SCALE GENOMIC DNA]</scope>
    <source>
        <strain evidence="8 9">LMG 31461</strain>
    </source>
</reference>
<dbReference type="Gene3D" id="6.10.340.10">
    <property type="match status" value="1"/>
</dbReference>
<keyword evidence="6" id="KW-0812">Transmembrane</keyword>
<evidence type="ECO:0000259" key="7">
    <source>
        <dbReference type="PROSITE" id="PS50885"/>
    </source>
</evidence>
<keyword evidence="4" id="KW-0808">Transferase</keyword>